<accession>A0AAD9KRH4</accession>
<reference evidence="5" key="1">
    <citation type="journal article" date="2023" name="Mol. Biol. Evol.">
        <title>Third-Generation Sequencing Reveals the Adaptive Role of the Epigenome in Three Deep-Sea Polychaetes.</title>
        <authorList>
            <person name="Perez M."/>
            <person name="Aroh O."/>
            <person name="Sun Y."/>
            <person name="Lan Y."/>
            <person name="Juniper S.K."/>
            <person name="Young C.R."/>
            <person name="Angers B."/>
            <person name="Qian P.Y."/>
        </authorList>
    </citation>
    <scope>NUCLEOTIDE SEQUENCE</scope>
    <source>
        <strain evidence="5">R07B-5</strain>
    </source>
</reference>
<evidence type="ECO:0000259" key="3">
    <source>
        <dbReference type="PROSITE" id="PS50207"/>
    </source>
</evidence>
<dbReference type="GO" id="GO:0005737">
    <property type="term" value="C:cytoplasm"/>
    <property type="evidence" value="ECO:0007669"/>
    <property type="project" value="TreeGrafter"/>
</dbReference>
<dbReference type="InterPro" id="IPR015917">
    <property type="entry name" value="Pept_C14A"/>
</dbReference>
<evidence type="ECO:0000313" key="5">
    <source>
        <dbReference type="EMBL" id="KAK2175515.1"/>
    </source>
</evidence>
<evidence type="ECO:0000259" key="4">
    <source>
        <dbReference type="PROSITE" id="PS50208"/>
    </source>
</evidence>
<dbReference type="InterPro" id="IPR011600">
    <property type="entry name" value="Pept_C14_caspase"/>
</dbReference>
<dbReference type="PROSITE" id="PS50207">
    <property type="entry name" value="CASPASE_P10"/>
    <property type="match status" value="1"/>
</dbReference>
<dbReference type="Proteomes" id="UP001209878">
    <property type="component" value="Unassembled WGS sequence"/>
</dbReference>
<feature type="domain" description="Caspase family p20" evidence="4">
    <location>
        <begin position="5"/>
        <end position="137"/>
    </location>
</feature>
<dbReference type="SMART" id="SM00115">
    <property type="entry name" value="CASc"/>
    <property type="match status" value="1"/>
</dbReference>
<dbReference type="InterPro" id="IPR002398">
    <property type="entry name" value="Pept_C14"/>
</dbReference>
<dbReference type="InterPro" id="IPR016129">
    <property type="entry name" value="Caspase_his_AS"/>
</dbReference>
<name>A0AAD9KRH4_RIDPI</name>
<evidence type="ECO:0000256" key="1">
    <source>
        <dbReference type="ARBA" id="ARBA00010134"/>
    </source>
</evidence>
<dbReference type="Pfam" id="PF00656">
    <property type="entry name" value="Peptidase_C14"/>
    <property type="match status" value="1"/>
</dbReference>
<dbReference type="Gene3D" id="3.40.50.1460">
    <property type="match status" value="1"/>
</dbReference>
<dbReference type="PANTHER" id="PTHR10454:SF232">
    <property type="entry name" value="AT03047P-RELATED"/>
    <property type="match status" value="1"/>
</dbReference>
<comment type="similarity">
    <text evidence="1 2">Belongs to the peptidase C14A family.</text>
</comment>
<dbReference type="InterPro" id="IPR002138">
    <property type="entry name" value="Pept_C14_p10"/>
</dbReference>
<dbReference type="GO" id="GO:0006508">
    <property type="term" value="P:proteolysis"/>
    <property type="evidence" value="ECO:0007669"/>
    <property type="project" value="InterPro"/>
</dbReference>
<dbReference type="GO" id="GO:0004197">
    <property type="term" value="F:cysteine-type endopeptidase activity"/>
    <property type="evidence" value="ECO:0007669"/>
    <property type="project" value="InterPro"/>
</dbReference>
<comment type="caution">
    <text evidence="5">The sequence shown here is derived from an EMBL/GenBank/DDBJ whole genome shotgun (WGS) entry which is preliminary data.</text>
</comment>
<sequence>MYSIRCGTAVIFNNRQFTDGPRIGTEEDENNLKRTLEGLGLKVTVHHDVDTTTLLRELQKVAKKDHSKKDCFVCVILSHGGHSELTEEAEQRVCDVIVCRNGIIAVRNLVNCLSDEEAPTLLNKPRLFFIQTCRGSSLPATVESHGDGRPPKTVEPATWQDVEKSLAYKLPADLPVYPDFLLAWSTVPGYFSFRRPSGSPFIHHLCDVLREYREYDLLTILTLVQSYVATKYSSFAPSTVNDPKKTNIHNKKQMPWVASMLTRKVYFC</sequence>
<dbReference type="PROSITE" id="PS01121">
    <property type="entry name" value="CASPASE_HIS"/>
    <property type="match status" value="1"/>
</dbReference>
<dbReference type="CDD" id="cd00032">
    <property type="entry name" value="CASc"/>
    <property type="match status" value="1"/>
</dbReference>
<dbReference type="AlphaFoldDB" id="A0AAD9KRH4"/>
<protein>
    <submittedName>
        <fullName evidence="5">Uncharacterized protein</fullName>
    </submittedName>
</protein>
<dbReference type="InterPro" id="IPR029030">
    <property type="entry name" value="Caspase-like_dom_sf"/>
</dbReference>
<dbReference type="GO" id="GO:0043525">
    <property type="term" value="P:positive regulation of neuron apoptotic process"/>
    <property type="evidence" value="ECO:0007669"/>
    <property type="project" value="TreeGrafter"/>
</dbReference>
<proteinExistence type="inferred from homology"/>
<dbReference type="EMBL" id="JAODUO010000726">
    <property type="protein sequence ID" value="KAK2175515.1"/>
    <property type="molecule type" value="Genomic_DNA"/>
</dbReference>
<keyword evidence="6" id="KW-1185">Reference proteome</keyword>
<organism evidence="5 6">
    <name type="scientific">Ridgeia piscesae</name>
    <name type="common">Tubeworm</name>
    <dbReference type="NCBI Taxonomy" id="27915"/>
    <lineage>
        <taxon>Eukaryota</taxon>
        <taxon>Metazoa</taxon>
        <taxon>Spiralia</taxon>
        <taxon>Lophotrochozoa</taxon>
        <taxon>Annelida</taxon>
        <taxon>Polychaeta</taxon>
        <taxon>Sedentaria</taxon>
        <taxon>Canalipalpata</taxon>
        <taxon>Sabellida</taxon>
        <taxon>Siboglinidae</taxon>
        <taxon>Ridgeia</taxon>
    </lineage>
</organism>
<dbReference type="InterPro" id="IPR001309">
    <property type="entry name" value="Pept_C14_p20"/>
</dbReference>
<dbReference type="GO" id="GO:0006915">
    <property type="term" value="P:apoptotic process"/>
    <property type="evidence" value="ECO:0007669"/>
    <property type="project" value="TreeGrafter"/>
</dbReference>
<dbReference type="SUPFAM" id="SSF52129">
    <property type="entry name" value="Caspase-like"/>
    <property type="match status" value="1"/>
</dbReference>
<evidence type="ECO:0000313" key="6">
    <source>
        <dbReference type="Proteomes" id="UP001209878"/>
    </source>
</evidence>
<dbReference type="PRINTS" id="PR00376">
    <property type="entry name" value="IL1BCENZYME"/>
</dbReference>
<dbReference type="PANTHER" id="PTHR10454">
    <property type="entry name" value="CASPASE"/>
    <property type="match status" value="1"/>
</dbReference>
<evidence type="ECO:0000256" key="2">
    <source>
        <dbReference type="RuleBase" id="RU003971"/>
    </source>
</evidence>
<feature type="domain" description="Caspase family p10" evidence="3">
    <location>
        <begin position="174"/>
        <end position="268"/>
    </location>
</feature>
<dbReference type="PROSITE" id="PS50208">
    <property type="entry name" value="CASPASE_P20"/>
    <property type="match status" value="1"/>
</dbReference>
<gene>
    <name evidence="5" type="ORF">NP493_727g01061</name>
</gene>